<dbReference type="PROSITE" id="PS50943">
    <property type="entry name" value="HTH_CROC1"/>
    <property type="match status" value="2"/>
</dbReference>
<dbReference type="GO" id="GO:0003677">
    <property type="term" value="F:DNA binding"/>
    <property type="evidence" value="ECO:0007669"/>
    <property type="project" value="InterPro"/>
</dbReference>
<dbReference type="PANTHER" id="PTHR37038:SF14">
    <property type="entry name" value="TRANSCRIPTIONAL ACTIVATOR"/>
    <property type="match status" value="1"/>
</dbReference>
<dbReference type="CDD" id="cd00093">
    <property type="entry name" value="HTH_XRE"/>
    <property type="match status" value="2"/>
</dbReference>
<evidence type="ECO:0000313" key="3">
    <source>
        <dbReference type="Proteomes" id="UP000049828"/>
    </source>
</evidence>
<feature type="domain" description="HTH cro/C1-type" evidence="1">
    <location>
        <begin position="347"/>
        <end position="400"/>
    </location>
</feature>
<dbReference type="RefSeq" id="WP_055040245.1">
    <property type="nucleotide sequence ID" value="NZ_CVRS01000099.1"/>
</dbReference>
<dbReference type="SMART" id="SM00530">
    <property type="entry name" value="HTH_XRE"/>
    <property type="match status" value="2"/>
</dbReference>
<dbReference type="Pfam" id="PF13560">
    <property type="entry name" value="HTH_31"/>
    <property type="match status" value="1"/>
</dbReference>
<dbReference type="Gene3D" id="1.25.40.10">
    <property type="entry name" value="Tetratricopeptide repeat domain"/>
    <property type="match status" value="2"/>
</dbReference>
<dbReference type="PANTHER" id="PTHR37038">
    <property type="entry name" value="TRANSCRIPTIONAL REGULATOR-RELATED"/>
    <property type="match status" value="1"/>
</dbReference>
<organism evidence="2 3">
    <name type="scientific">Roseburia inulinivorans</name>
    <dbReference type="NCBI Taxonomy" id="360807"/>
    <lineage>
        <taxon>Bacteria</taxon>
        <taxon>Bacillati</taxon>
        <taxon>Bacillota</taxon>
        <taxon>Clostridia</taxon>
        <taxon>Lachnospirales</taxon>
        <taxon>Lachnospiraceae</taxon>
        <taxon>Roseburia</taxon>
    </lineage>
</organism>
<name>A0A0M6WXE6_9FIRM</name>
<evidence type="ECO:0000313" key="2">
    <source>
        <dbReference type="EMBL" id="CRL42118.1"/>
    </source>
</evidence>
<dbReference type="SUPFAM" id="SSF47413">
    <property type="entry name" value="lambda repressor-like DNA-binding domains"/>
    <property type="match status" value="2"/>
</dbReference>
<reference evidence="3" key="1">
    <citation type="submission" date="2015-05" db="EMBL/GenBank/DDBJ databases">
        <authorList>
            <consortium name="Pathogen Informatics"/>
        </authorList>
    </citation>
    <scope>NUCLEOTIDE SEQUENCE [LARGE SCALE GENOMIC DNA]</scope>
    <source>
        <strain evidence="3">L1-83</strain>
    </source>
</reference>
<keyword evidence="3" id="KW-1185">Reference proteome</keyword>
<evidence type="ECO:0000259" key="1">
    <source>
        <dbReference type="PROSITE" id="PS50943"/>
    </source>
</evidence>
<accession>A0A0M6WXE6</accession>
<dbReference type="InterPro" id="IPR011990">
    <property type="entry name" value="TPR-like_helical_dom_sf"/>
</dbReference>
<dbReference type="Pfam" id="PF01381">
    <property type="entry name" value="HTH_3"/>
    <property type="match status" value="1"/>
</dbReference>
<dbReference type="InterPro" id="IPR001387">
    <property type="entry name" value="Cro/C1-type_HTH"/>
</dbReference>
<dbReference type="EMBL" id="CVRS01000099">
    <property type="protein sequence ID" value="CRL42118.1"/>
    <property type="molecule type" value="Genomic_DNA"/>
</dbReference>
<dbReference type="Proteomes" id="UP000049828">
    <property type="component" value="Unassembled WGS sequence"/>
</dbReference>
<proteinExistence type="predicted"/>
<dbReference type="AlphaFoldDB" id="A0A0M6WXE6"/>
<protein>
    <submittedName>
        <fullName evidence="2">Helix-turn-helix domain-containing protein</fullName>
    </submittedName>
</protein>
<dbReference type="InterPro" id="IPR010982">
    <property type="entry name" value="Lambda_DNA-bd_dom_sf"/>
</dbReference>
<feature type="domain" description="HTH cro/C1-type" evidence="1">
    <location>
        <begin position="10"/>
        <end position="52"/>
    </location>
</feature>
<dbReference type="InterPro" id="IPR053163">
    <property type="entry name" value="HTH-type_regulator_Rgg"/>
</dbReference>
<dbReference type="OrthoDB" id="1855220at2"/>
<sequence length="633" mass="73326">MGVRNAGKTIREARIKAGLTQEQLSEGVCSVLSLSRIENGSAGVSPVTFQALMAHAGAPCEVYPIFASRTDFDCFYTLNRARFYLGSWQLSQAYEELNKLEEWNFADNKLYYQEYLYLNGQIQVRSGCADHHALYDLFSSALHITRPEIDYSDFHHLLLSIVEIELLIGVAQELLYLGKSDLCYNICSQIASYLANAEIDYLKKDYLYAEYAIVYTKYLLEIKDYKKALAIADHHRHKMVQNSEDSPLLELTFLTSVGYYHTGEMETAYIYFKNTFYAAHSIESYYASICRNYVSSEHIFVLDDYLSQMDDIPQITFPMKKAINTSDLTDGTYDFFSADVLTIGRLIHELRTEQGLSLTALCQGLCSKSKLSKIENDALQPDVFLTEALLQRLGISERGFTFWGSERESRLYELKFKLTHTRLLTNEQTENYLHQFHSLITKKDNTLMQRYTFDYNLLPSSPEECIQNLHTALAYTLPDFDIRFIYNYHLSHSELSILNNIGFQYRNIDGNKSKLYFAKLLDYLSVHSLDILFINNVFPLTLYKYEHSLYTQHHYHEAADLFTGSNHQLLKGNLATFGYFLFYYCQCLAECQQYEPATKFAHYACSIQELYELKPNSEVLKKYLWNDFSLHIS</sequence>
<gene>
    <name evidence="2" type="ORF">RIL183_30831</name>
</gene>